<name>A0A845AH05_9SPHN</name>
<reference evidence="3 4" key="1">
    <citation type="submission" date="2019-12" db="EMBL/GenBank/DDBJ databases">
        <title>Genomic-based taxomic classification of the family Erythrobacteraceae.</title>
        <authorList>
            <person name="Xu L."/>
        </authorList>
    </citation>
    <scope>NUCLEOTIDE SEQUENCE [LARGE SCALE GENOMIC DNA]</scope>
    <source>
        <strain evidence="3 4">KEMB 9005-328</strain>
    </source>
</reference>
<dbReference type="InterPro" id="IPR036063">
    <property type="entry name" value="Smr_dom_sf"/>
</dbReference>
<dbReference type="SUPFAM" id="SSF160443">
    <property type="entry name" value="SMR domain-like"/>
    <property type="match status" value="1"/>
</dbReference>
<sequence length="191" mass="20643">MSHPRGLSEEEATAWERLAATVRPLHPARPKAKPAKALQPTPKAALAPPAMPSAPLRVRPAAPVRQPSPPAPQPSAPAGLDSHWERRLRSGTLAPDFTLDLHEHSLDAAYQRLLGGLDLAREQGARVVLVIAGRERPVASADRAERRGAIRAKLLDWLAASRHSSAIAAIRKAHRRHGGEGALYVILKKPR</sequence>
<evidence type="ECO:0000256" key="1">
    <source>
        <dbReference type="SAM" id="MobiDB-lite"/>
    </source>
</evidence>
<dbReference type="PROSITE" id="PS50828">
    <property type="entry name" value="SMR"/>
    <property type="match status" value="1"/>
</dbReference>
<feature type="region of interest" description="Disordered" evidence="1">
    <location>
        <begin position="1"/>
        <end position="81"/>
    </location>
</feature>
<protein>
    <submittedName>
        <fullName evidence="3">DNA mismatch repair protein MutS</fullName>
    </submittedName>
</protein>
<dbReference type="Pfam" id="PF01713">
    <property type="entry name" value="Smr"/>
    <property type="match status" value="1"/>
</dbReference>
<feature type="domain" description="Smr" evidence="2">
    <location>
        <begin position="99"/>
        <end position="188"/>
    </location>
</feature>
<dbReference type="InterPro" id="IPR002625">
    <property type="entry name" value="Smr_dom"/>
</dbReference>
<proteinExistence type="predicted"/>
<evidence type="ECO:0000313" key="4">
    <source>
        <dbReference type="Proteomes" id="UP000439780"/>
    </source>
</evidence>
<feature type="compositionally biased region" description="Pro residues" evidence="1">
    <location>
        <begin position="66"/>
        <end position="75"/>
    </location>
</feature>
<evidence type="ECO:0000313" key="3">
    <source>
        <dbReference type="EMBL" id="MXP29520.1"/>
    </source>
</evidence>
<dbReference type="AlphaFoldDB" id="A0A845AH05"/>
<dbReference type="PANTHER" id="PTHR35562:SF2">
    <property type="entry name" value="DNA ENDONUCLEASE SMRA-RELATED"/>
    <property type="match status" value="1"/>
</dbReference>
<dbReference type="PANTHER" id="PTHR35562">
    <property type="entry name" value="DNA ENDONUCLEASE SMRA-RELATED"/>
    <property type="match status" value="1"/>
</dbReference>
<dbReference type="RefSeq" id="WP_160753821.1">
    <property type="nucleotide sequence ID" value="NZ_WTYA01000009.1"/>
</dbReference>
<organism evidence="3 4">
    <name type="scientific">Qipengyuania algicida</name>
    <dbReference type="NCBI Taxonomy" id="1836209"/>
    <lineage>
        <taxon>Bacteria</taxon>
        <taxon>Pseudomonadati</taxon>
        <taxon>Pseudomonadota</taxon>
        <taxon>Alphaproteobacteria</taxon>
        <taxon>Sphingomonadales</taxon>
        <taxon>Erythrobacteraceae</taxon>
        <taxon>Qipengyuania</taxon>
    </lineage>
</organism>
<comment type="caution">
    <text evidence="3">The sequence shown here is derived from an EMBL/GenBank/DDBJ whole genome shotgun (WGS) entry which is preliminary data.</text>
</comment>
<dbReference type="Proteomes" id="UP000439780">
    <property type="component" value="Unassembled WGS sequence"/>
</dbReference>
<evidence type="ECO:0000259" key="2">
    <source>
        <dbReference type="PROSITE" id="PS50828"/>
    </source>
</evidence>
<dbReference type="OrthoDB" id="7165597at2"/>
<keyword evidence="4" id="KW-1185">Reference proteome</keyword>
<feature type="compositionally biased region" description="Low complexity" evidence="1">
    <location>
        <begin position="35"/>
        <end position="65"/>
    </location>
</feature>
<dbReference type="Gene3D" id="3.30.1370.110">
    <property type="match status" value="1"/>
</dbReference>
<dbReference type="EMBL" id="WTYA01000009">
    <property type="protein sequence ID" value="MXP29520.1"/>
    <property type="molecule type" value="Genomic_DNA"/>
</dbReference>
<gene>
    <name evidence="3" type="ORF">GRI58_11890</name>
</gene>
<accession>A0A845AH05</accession>